<evidence type="ECO:0000313" key="2">
    <source>
        <dbReference type="EMBL" id="MBO8446613.1"/>
    </source>
</evidence>
<evidence type="ECO:0000256" key="1">
    <source>
        <dbReference type="SAM" id="SignalP"/>
    </source>
</evidence>
<protein>
    <submittedName>
        <fullName evidence="2">Uncharacterized protein</fullName>
    </submittedName>
</protein>
<reference evidence="2" key="2">
    <citation type="journal article" date="2021" name="PeerJ">
        <title>Extensive microbial diversity within the chicken gut microbiome revealed by metagenomics and culture.</title>
        <authorList>
            <person name="Gilroy R."/>
            <person name="Ravi A."/>
            <person name="Getino M."/>
            <person name="Pursley I."/>
            <person name="Horton D.L."/>
            <person name="Alikhan N.F."/>
            <person name="Baker D."/>
            <person name="Gharbi K."/>
            <person name="Hall N."/>
            <person name="Watson M."/>
            <person name="Adriaenssens E.M."/>
            <person name="Foster-Nyarko E."/>
            <person name="Jarju S."/>
            <person name="Secka A."/>
            <person name="Antonio M."/>
            <person name="Oren A."/>
            <person name="Chaudhuri R.R."/>
            <person name="La Ragione R."/>
            <person name="Hildebrand F."/>
            <person name="Pallen M.J."/>
        </authorList>
    </citation>
    <scope>NUCLEOTIDE SEQUENCE</scope>
    <source>
        <strain evidence="2">D3-1215</strain>
    </source>
</reference>
<dbReference type="AlphaFoldDB" id="A0A9D9HE33"/>
<accession>A0A9D9HE33</accession>
<proteinExistence type="predicted"/>
<sequence length="339" mass="38381">MRKIFFAILCACMSCNVYAQKFLITKTLSDSIKPGTFHGSGDLALEFKQSDSQTLSLNAGVTMFVPTDRHQFRLAGNFVYNILDDYSNDNKGFACFHAMLFQFEKAASKKNDLQKSFMYYDLHVSFNYDYVRDLNSRVMAGMNVVFQPLRNHPHIAVEPAIGLLFSYQNWQVLNPGDGPNTNDYYLADYDAIRDKPLSDGSTVNDYLGISANGRKEQIDPRISASVNVFGVWPRMEFDSYLIIQQPLMKPFRNDPQKDAEVRDYAVAYDLQQGLDGEDHSAALNNKAAPEILFGGCFSVKIWKKLALVTTIEFFYDAGQLGLNSRNLTYSIREGLSISW</sequence>
<reference evidence="2" key="1">
    <citation type="submission" date="2020-10" db="EMBL/GenBank/DDBJ databases">
        <authorList>
            <person name="Gilroy R."/>
        </authorList>
    </citation>
    <scope>NUCLEOTIDE SEQUENCE</scope>
    <source>
        <strain evidence="2">D3-1215</strain>
    </source>
</reference>
<name>A0A9D9HE33_9BACT</name>
<evidence type="ECO:0000313" key="3">
    <source>
        <dbReference type="Proteomes" id="UP000823637"/>
    </source>
</evidence>
<comment type="caution">
    <text evidence="2">The sequence shown here is derived from an EMBL/GenBank/DDBJ whole genome shotgun (WGS) entry which is preliminary data.</text>
</comment>
<gene>
    <name evidence="2" type="ORF">IAC32_02560</name>
</gene>
<feature type="chain" id="PRO_5039031060" evidence="1">
    <location>
        <begin position="20"/>
        <end position="339"/>
    </location>
</feature>
<dbReference type="EMBL" id="JADIMR010000036">
    <property type="protein sequence ID" value="MBO8446613.1"/>
    <property type="molecule type" value="Genomic_DNA"/>
</dbReference>
<keyword evidence="1" id="KW-0732">Signal</keyword>
<organism evidence="2 3">
    <name type="scientific">Candidatus Enterocola intestinipullorum</name>
    <dbReference type="NCBI Taxonomy" id="2840783"/>
    <lineage>
        <taxon>Bacteria</taxon>
        <taxon>Pseudomonadati</taxon>
        <taxon>Bacteroidota</taxon>
        <taxon>Bacteroidia</taxon>
        <taxon>Bacteroidales</taxon>
        <taxon>Candidatus Enterocola</taxon>
    </lineage>
</organism>
<feature type="signal peptide" evidence="1">
    <location>
        <begin position="1"/>
        <end position="19"/>
    </location>
</feature>
<dbReference type="Proteomes" id="UP000823637">
    <property type="component" value="Unassembled WGS sequence"/>
</dbReference>